<dbReference type="Pfam" id="PF13181">
    <property type="entry name" value="TPR_8"/>
    <property type="match status" value="1"/>
</dbReference>
<dbReference type="EMBL" id="LDZY01000001">
    <property type="protein sequence ID" value="KLU67902.1"/>
    <property type="molecule type" value="Genomic_DNA"/>
</dbReference>
<reference evidence="2 3" key="1">
    <citation type="submission" date="2015-06" db="EMBL/GenBank/DDBJ databases">
        <title>Draft genome of the moderately acidophilic sulfate reducer Candidatus Desulfosporosinus acididurans strain M1.</title>
        <authorList>
            <person name="Poehlein A."/>
            <person name="Petzsch P."/>
            <person name="Johnson B.D."/>
            <person name="Schloemann M."/>
            <person name="Daniel R."/>
            <person name="Muehling M."/>
        </authorList>
    </citation>
    <scope>NUCLEOTIDE SEQUENCE [LARGE SCALE GENOMIC DNA]</scope>
    <source>
        <strain evidence="2 3">M1</strain>
    </source>
</reference>
<sequence length="422" mass="48553">MYEVELTVWRNLMEDGTQCLGEEQYAKAENYYSQALMLADQLSVPEIVAFTLRLLATARVRLGFYELAEEGFQSALRICQEIQNAKGISEAWAGLASVAVKRGKFQAACQDYEKAIAVYPTTSPPLRLGMLYADLGQVYAALADWHKAKKAYEQAQEICRANGFLKGEGELDVLIGELCFRQKKREEATQNLKHACWVFIQILDVVALTNALQYLALLYFEQNEMRSAFECQQRAVALCLKFDTKQIFSESCFFLSKIEQSINLVEEAKYYLDLSIRYYPEQDFEMALRYQNLANLLHLTMDYSMAEQYYLKSLSLFETLGEQSHIGEVCESLTLLKETLQQGEEHSGKLEAPDAKTKMQGGFPLDAMIRLAEFYEERRSYREALECYWKALEMGRNAEIATGWIETRVQKVSKKIRRRRTI</sequence>
<dbReference type="PATRIC" id="fig|476652.3.peg.307"/>
<dbReference type="SMART" id="SM00028">
    <property type="entry name" value="TPR"/>
    <property type="match status" value="7"/>
</dbReference>
<dbReference type="Pfam" id="PF13424">
    <property type="entry name" value="TPR_12"/>
    <property type="match status" value="1"/>
</dbReference>
<dbReference type="InterPro" id="IPR019734">
    <property type="entry name" value="TPR_rpt"/>
</dbReference>
<accession>A0A0J1FX65</accession>
<name>A0A0J1FX65_9FIRM</name>
<evidence type="ECO:0000256" key="1">
    <source>
        <dbReference type="PROSITE-ProRule" id="PRU00339"/>
    </source>
</evidence>
<feature type="repeat" description="TPR" evidence="1">
    <location>
        <begin position="129"/>
        <end position="162"/>
    </location>
</feature>
<dbReference type="AlphaFoldDB" id="A0A0J1FX65"/>
<protein>
    <submittedName>
        <fullName evidence="2">Tetratricopeptide repeat protein</fullName>
    </submittedName>
</protein>
<proteinExistence type="predicted"/>
<comment type="caution">
    <text evidence="2">The sequence shown here is derived from an EMBL/GenBank/DDBJ whole genome shotgun (WGS) entry which is preliminary data.</text>
</comment>
<dbReference type="Proteomes" id="UP000036356">
    <property type="component" value="Unassembled WGS sequence"/>
</dbReference>
<dbReference type="STRING" id="476652.DEAC_c03090"/>
<gene>
    <name evidence="2" type="ORF">DEAC_c03090</name>
</gene>
<dbReference type="RefSeq" id="WP_047808237.1">
    <property type="nucleotide sequence ID" value="NZ_LDZY01000001.1"/>
</dbReference>
<feature type="repeat" description="TPR" evidence="1">
    <location>
        <begin position="89"/>
        <end position="122"/>
    </location>
</feature>
<evidence type="ECO:0000313" key="3">
    <source>
        <dbReference type="Proteomes" id="UP000036356"/>
    </source>
</evidence>
<dbReference type="InterPro" id="IPR011990">
    <property type="entry name" value="TPR-like_helical_dom_sf"/>
</dbReference>
<evidence type="ECO:0000313" key="2">
    <source>
        <dbReference type="EMBL" id="KLU67902.1"/>
    </source>
</evidence>
<feature type="repeat" description="TPR" evidence="1">
    <location>
        <begin position="365"/>
        <end position="398"/>
    </location>
</feature>
<organism evidence="2 3">
    <name type="scientific">Desulfosporosinus acididurans</name>
    <dbReference type="NCBI Taxonomy" id="476652"/>
    <lineage>
        <taxon>Bacteria</taxon>
        <taxon>Bacillati</taxon>
        <taxon>Bacillota</taxon>
        <taxon>Clostridia</taxon>
        <taxon>Eubacteriales</taxon>
        <taxon>Desulfitobacteriaceae</taxon>
        <taxon>Desulfosporosinus</taxon>
    </lineage>
</organism>
<dbReference type="Gene3D" id="1.25.40.10">
    <property type="entry name" value="Tetratricopeptide repeat domain"/>
    <property type="match status" value="2"/>
</dbReference>
<keyword evidence="1" id="KW-0802">TPR repeat</keyword>
<dbReference type="PANTHER" id="PTHR10098">
    <property type="entry name" value="RAPSYN-RELATED"/>
    <property type="match status" value="1"/>
</dbReference>
<dbReference type="PROSITE" id="PS50005">
    <property type="entry name" value="TPR"/>
    <property type="match status" value="3"/>
</dbReference>
<keyword evidence="3" id="KW-1185">Reference proteome</keyword>
<dbReference type="SUPFAM" id="SSF48452">
    <property type="entry name" value="TPR-like"/>
    <property type="match status" value="2"/>
</dbReference>